<dbReference type="Proteomes" id="UP000318720">
    <property type="component" value="Unassembled WGS sequence"/>
</dbReference>
<dbReference type="Pfam" id="PF14103">
    <property type="entry name" value="DUF4276"/>
    <property type="match status" value="1"/>
</dbReference>
<dbReference type="EMBL" id="SPAZ01000297">
    <property type="protein sequence ID" value="TQE20892.1"/>
    <property type="molecule type" value="Genomic_DNA"/>
</dbReference>
<dbReference type="AlphaFoldDB" id="A0AAE9AWG1"/>
<accession>A0AAE9AWG1</accession>
<evidence type="ECO:0000313" key="2">
    <source>
        <dbReference type="Proteomes" id="UP000318720"/>
    </source>
</evidence>
<organism evidence="1 2">
    <name type="scientific">Streptomyces ipomoeae</name>
    <dbReference type="NCBI Taxonomy" id="103232"/>
    <lineage>
        <taxon>Bacteria</taxon>
        <taxon>Bacillati</taxon>
        <taxon>Actinomycetota</taxon>
        <taxon>Actinomycetes</taxon>
        <taxon>Kitasatosporales</taxon>
        <taxon>Streptomycetaceae</taxon>
        <taxon>Streptomyces</taxon>
    </lineage>
</organism>
<reference evidence="1 2" key="1">
    <citation type="submission" date="2019-03" db="EMBL/GenBank/DDBJ databases">
        <title>Comparative genomic analyses of the sweetpotato soil rot pathogen, Streptomyces ipomoeae.</title>
        <authorList>
            <person name="Ruschel Soares N."/>
            <person name="Badger J.H."/>
            <person name="Huguet-Tapia J.C."/>
            <person name="Clark C.A."/>
            <person name="Pettis G.S."/>
        </authorList>
    </citation>
    <scope>NUCLEOTIDE SEQUENCE [LARGE SCALE GENOMIC DNA]</scope>
    <source>
        <strain evidence="1 2">88-35</strain>
    </source>
</reference>
<name>A0AAE9AWG1_9ACTN</name>
<evidence type="ECO:0000313" key="1">
    <source>
        <dbReference type="EMBL" id="TQE20892.1"/>
    </source>
</evidence>
<dbReference type="InterPro" id="IPR025455">
    <property type="entry name" value="DUF4276"/>
</dbReference>
<protein>
    <submittedName>
        <fullName evidence="1">DUF4276 family protein</fullName>
    </submittedName>
</protein>
<comment type="caution">
    <text evidence="1">The sequence shown here is derived from an EMBL/GenBank/DDBJ whole genome shotgun (WGS) entry which is preliminary data.</text>
</comment>
<proteinExistence type="predicted"/>
<gene>
    <name evidence="1" type="ORF">Sipo8835_37990</name>
</gene>
<sequence length="192" mass="21640">MIALLAEGPSDPWFLLPLINRQVEALATDAAGGFDFGDAFRGECFTVAPREQVLKEVESLLKDMDLVIIHHDHNERGKVESLQGALSRPQDAERVIGIVPVRETEAWMLADPAALPEAPASVVRDLVRSPREVEKVTDPKKILAQAFGPRHRPERDFDRLGQHVSLDMLRQVPAYDRWVRDLHGALERLRFL</sequence>